<dbReference type="Proteomes" id="UP001055439">
    <property type="component" value="Chromosome 1"/>
</dbReference>
<keyword evidence="7" id="KW-0808">Transferase</keyword>
<gene>
    <name evidence="7" type="ORF">MUK42_25968</name>
</gene>
<organism evidence="7 8">
    <name type="scientific">Musa troglodytarum</name>
    <name type="common">fe'i banana</name>
    <dbReference type="NCBI Taxonomy" id="320322"/>
    <lineage>
        <taxon>Eukaryota</taxon>
        <taxon>Viridiplantae</taxon>
        <taxon>Streptophyta</taxon>
        <taxon>Embryophyta</taxon>
        <taxon>Tracheophyta</taxon>
        <taxon>Spermatophyta</taxon>
        <taxon>Magnoliopsida</taxon>
        <taxon>Liliopsida</taxon>
        <taxon>Zingiberales</taxon>
        <taxon>Musaceae</taxon>
        <taxon>Musa</taxon>
    </lineage>
</organism>
<dbReference type="InterPro" id="IPR032675">
    <property type="entry name" value="LRR_dom_sf"/>
</dbReference>
<keyword evidence="4" id="KW-1133">Transmembrane helix</keyword>
<evidence type="ECO:0000313" key="7">
    <source>
        <dbReference type="EMBL" id="URD76412.1"/>
    </source>
</evidence>
<dbReference type="GO" id="GO:0016301">
    <property type="term" value="F:kinase activity"/>
    <property type="evidence" value="ECO:0007669"/>
    <property type="project" value="UniProtKB-KW"/>
</dbReference>
<dbReference type="EMBL" id="CP097502">
    <property type="protein sequence ID" value="URD76412.1"/>
    <property type="molecule type" value="Genomic_DNA"/>
</dbReference>
<keyword evidence="2" id="KW-0812">Transmembrane</keyword>
<protein>
    <submittedName>
        <fullName evidence="7">LRR receptor-like serine threonine-protein kinase</fullName>
    </submittedName>
</protein>
<dbReference type="Gene3D" id="3.80.10.10">
    <property type="entry name" value="Ribonuclease Inhibitor"/>
    <property type="match status" value="1"/>
</dbReference>
<keyword evidence="7" id="KW-0675">Receptor</keyword>
<keyword evidence="5" id="KW-0472">Membrane</keyword>
<dbReference type="InterPro" id="IPR046956">
    <property type="entry name" value="RLP23-like"/>
</dbReference>
<evidence type="ECO:0000256" key="6">
    <source>
        <dbReference type="ARBA" id="ARBA00023180"/>
    </source>
</evidence>
<dbReference type="GO" id="GO:0016020">
    <property type="term" value="C:membrane"/>
    <property type="evidence" value="ECO:0007669"/>
    <property type="project" value="UniProtKB-SubCell"/>
</dbReference>
<keyword evidence="8" id="KW-1185">Reference proteome</keyword>
<comment type="subcellular location">
    <subcellularLocation>
        <location evidence="1">Membrane</location>
        <topology evidence="1">Single-pass type I membrane protein</topology>
    </subcellularLocation>
</comment>
<keyword evidence="7" id="KW-0418">Kinase</keyword>
<accession>A0A9E7JDC7</accession>
<sequence length="193" mass="22081">MSPSSTSATTTHTYTNAHTYSEVCDVFYDGETIGVSKVNPSLQELKHLKYLDLSMNNFSHAPVPTMIASLVHLEYLNLSNTMFDGLIPPQLGNLSNLHYLDLHGWYRYYLHVDNLDWLSRIPSLKYLDMSFVNLSKTINWFHVINSLPTLEELYLSDANLPFVPSPLPPFNRDSYVGSVLEFQHHVCHAKMVF</sequence>
<keyword evidence="6" id="KW-0325">Glycoprotein</keyword>
<dbReference type="OrthoDB" id="686342at2759"/>
<name>A0A9E7JDC7_9LILI</name>
<evidence type="ECO:0000256" key="3">
    <source>
        <dbReference type="ARBA" id="ARBA00022729"/>
    </source>
</evidence>
<evidence type="ECO:0000256" key="5">
    <source>
        <dbReference type="ARBA" id="ARBA00023136"/>
    </source>
</evidence>
<dbReference type="Pfam" id="PF00560">
    <property type="entry name" value="LRR_1"/>
    <property type="match status" value="2"/>
</dbReference>
<evidence type="ECO:0000313" key="8">
    <source>
        <dbReference type="Proteomes" id="UP001055439"/>
    </source>
</evidence>
<evidence type="ECO:0000256" key="1">
    <source>
        <dbReference type="ARBA" id="ARBA00004479"/>
    </source>
</evidence>
<dbReference type="SUPFAM" id="SSF52047">
    <property type="entry name" value="RNI-like"/>
    <property type="match status" value="1"/>
</dbReference>
<proteinExistence type="predicted"/>
<evidence type="ECO:0000256" key="2">
    <source>
        <dbReference type="ARBA" id="ARBA00022692"/>
    </source>
</evidence>
<dbReference type="PANTHER" id="PTHR48063">
    <property type="entry name" value="LRR RECEPTOR-LIKE KINASE"/>
    <property type="match status" value="1"/>
</dbReference>
<dbReference type="PANTHER" id="PTHR48063:SF112">
    <property type="entry name" value="RECEPTOR LIKE PROTEIN 30-LIKE"/>
    <property type="match status" value="1"/>
</dbReference>
<dbReference type="InterPro" id="IPR001611">
    <property type="entry name" value="Leu-rich_rpt"/>
</dbReference>
<evidence type="ECO:0000256" key="4">
    <source>
        <dbReference type="ARBA" id="ARBA00022989"/>
    </source>
</evidence>
<dbReference type="AlphaFoldDB" id="A0A9E7JDC7"/>
<keyword evidence="3" id="KW-0732">Signal</keyword>
<reference evidence="7" key="1">
    <citation type="submission" date="2022-05" db="EMBL/GenBank/DDBJ databases">
        <title>The Musa troglodytarum L. genome provides insights into the mechanism of non-climacteric behaviour and enrichment of carotenoids.</title>
        <authorList>
            <person name="Wang J."/>
        </authorList>
    </citation>
    <scope>NUCLEOTIDE SEQUENCE</scope>
    <source>
        <tissue evidence="7">Leaf</tissue>
    </source>
</reference>